<evidence type="ECO:0000313" key="3">
    <source>
        <dbReference type="EMBL" id="GLI68272.1"/>
    </source>
</evidence>
<dbReference type="CDD" id="cd00143">
    <property type="entry name" value="PP2Cc"/>
    <property type="match status" value="1"/>
</dbReference>
<dbReference type="InterPro" id="IPR001932">
    <property type="entry name" value="PPM-type_phosphatase-like_dom"/>
</dbReference>
<dbReference type="SUPFAM" id="SSF81606">
    <property type="entry name" value="PP2C-like"/>
    <property type="match status" value="1"/>
</dbReference>
<dbReference type="Gene3D" id="3.60.40.10">
    <property type="entry name" value="PPM-type phosphatase domain"/>
    <property type="match status" value="1"/>
</dbReference>
<dbReference type="InterPro" id="IPR036457">
    <property type="entry name" value="PPM-type-like_dom_sf"/>
</dbReference>
<dbReference type="Pfam" id="PF00481">
    <property type="entry name" value="PP2C"/>
    <property type="match status" value="1"/>
</dbReference>
<dbReference type="SMART" id="SM00331">
    <property type="entry name" value="PP2C_SIG"/>
    <property type="match status" value="1"/>
</dbReference>
<evidence type="ECO:0000259" key="2">
    <source>
        <dbReference type="PROSITE" id="PS51746"/>
    </source>
</evidence>
<keyword evidence="4" id="KW-1185">Reference proteome</keyword>
<dbReference type="EMBL" id="BSDZ01000079">
    <property type="protein sequence ID" value="GLI68272.1"/>
    <property type="molecule type" value="Genomic_DNA"/>
</dbReference>
<feature type="region of interest" description="Disordered" evidence="1">
    <location>
        <begin position="360"/>
        <end position="384"/>
    </location>
</feature>
<feature type="compositionally biased region" description="Low complexity" evidence="1">
    <location>
        <begin position="363"/>
        <end position="376"/>
    </location>
</feature>
<feature type="domain" description="PPM-type phosphatase" evidence="2">
    <location>
        <begin position="58"/>
        <end position="317"/>
    </location>
</feature>
<dbReference type="Proteomes" id="UP001165090">
    <property type="component" value="Unassembled WGS sequence"/>
</dbReference>
<evidence type="ECO:0000313" key="4">
    <source>
        <dbReference type="Proteomes" id="UP001165090"/>
    </source>
</evidence>
<protein>
    <recommendedName>
        <fullName evidence="2">PPM-type phosphatase domain-containing protein</fullName>
    </recommendedName>
</protein>
<organism evidence="3 4">
    <name type="scientific">Volvox africanus</name>
    <dbReference type="NCBI Taxonomy" id="51714"/>
    <lineage>
        <taxon>Eukaryota</taxon>
        <taxon>Viridiplantae</taxon>
        <taxon>Chlorophyta</taxon>
        <taxon>core chlorophytes</taxon>
        <taxon>Chlorophyceae</taxon>
        <taxon>CS clade</taxon>
        <taxon>Chlamydomonadales</taxon>
        <taxon>Volvocaceae</taxon>
        <taxon>Volvox</taxon>
    </lineage>
</organism>
<dbReference type="PANTHER" id="PTHR47992">
    <property type="entry name" value="PROTEIN PHOSPHATASE"/>
    <property type="match status" value="1"/>
</dbReference>
<proteinExistence type="predicted"/>
<evidence type="ECO:0000256" key="1">
    <source>
        <dbReference type="SAM" id="MobiDB-lite"/>
    </source>
</evidence>
<sequence>MLPQRSITTLLHTCTLSCCAHKRKAIFNCIDFQEASFINMSQQHLNDSQSYGGFGQPLASVFVVPHPTRPNEDTFCICPLWFGGLGLVSFFGVYDGHSGQVVSRFLAASLHHYVEAYGMIATDVASALCQAFQAADAALVEATLNCPDAGSTATVALLSANNIIAAHCGDSRALICRGGHVMALTEDHRPARLDERERVLKSGGQILWNEGERVMGILQTTRAFGDRDLKHFGVIAEPEAVICSRTPEDEFLILATDGVFNVLSNEEVADVARRVLRRAMERGASRSAAIQMAASAIGRFSRDRNSKDDITVILVDLAPLGPPCPPTSPQPAPMAELLRSKTALVPHYQQQHVLMQPEQGIEQQAEQADSQQQQQQHTHHRHQPMCASEITFGAPAAAVAGPGPQFQGRLLSA</sequence>
<dbReference type="SMART" id="SM00332">
    <property type="entry name" value="PP2Cc"/>
    <property type="match status" value="1"/>
</dbReference>
<reference evidence="3 4" key="1">
    <citation type="journal article" date="2023" name="IScience">
        <title>Expanded male sex-determining region conserved during the evolution of homothallism in the green alga Volvox.</title>
        <authorList>
            <person name="Yamamoto K."/>
            <person name="Matsuzaki R."/>
            <person name="Mahakham W."/>
            <person name="Heman W."/>
            <person name="Sekimoto H."/>
            <person name="Kawachi M."/>
            <person name="Minakuchi Y."/>
            <person name="Toyoda A."/>
            <person name="Nozaki H."/>
        </authorList>
    </citation>
    <scope>NUCLEOTIDE SEQUENCE [LARGE SCALE GENOMIC DNA]</scope>
    <source>
        <strain evidence="3 4">NIES-4468</strain>
    </source>
</reference>
<gene>
    <name evidence="3" type="ORF">VaNZ11_012628</name>
</gene>
<name>A0ABQ5SFZ9_9CHLO</name>
<accession>A0ABQ5SFZ9</accession>
<dbReference type="PROSITE" id="PS51746">
    <property type="entry name" value="PPM_2"/>
    <property type="match status" value="1"/>
</dbReference>
<dbReference type="InterPro" id="IPR015655">
    <property type="entry name" value="PP2C"/>
</dbReference>
<comment type="caution">
    <text evidence="3">The sequence shown here is derived from an EMBL/GenBank/DDBJ whole genome shotgun (WGS) entry which is preliminary data.</text>
</comment>